<evidence type="ECO:0000256" key="2">
    <source>
        <dbReference type="ARBA" id="ARBA00022676"/>
    </source>
</evidence>
<feature type="chain" id="PRO_5046609810" evidence="4">
    <location>
        <begin position="21"/>
        <end position="432"/>
    </location>
</feature>
<gene>
    <name evidence="5" type="ORF">IPOD504_LOCUS8533</name>
</gene>
<keyword evidence="3" id="KW-0808">Transferase</keyword>
<dbReference type="InterPro" id="IPR050271">
    <property type="entry name" value="UDP-glycosyltransferase"/>
</dbReference>
<proteinExistence type="inferred from homology"/>
<organism evidence="5 6">
    <name type="scientific">Iphiclides podalirius</name>
    <name type="common">scarce swallowtail</name>
    <dbReference type="NCBI Taxonomy" id="110791"/>
    <lineage>
        <taxon>Eukaryota</taxon>
        <taxon>Metazoa</taxon>
        <taxon>Ecdysozoa</taxon>
        <taxon>Arthropoda</taxon>
        <taxon>Hexapoda</taxon>
        <taxon>Insecta</taxon>
        <taxon>Pterygota</taxon>
        <taxon>Neoptera</taxon>
        <taxon>Endopterygota</taxon>
        <taxon>Lepidoptera</taxon>
        <taxon>Glossata</taxon>
        <taxon>Ditrysia</taxon>
        <taxon>Papilionoidea</taxon>
        <taxon>Papilionidae</taxon>
        <taxon>Papilioninae</taxon>
        <taxon>Iphiclides</taxon>
    </lineage>
</organism>
<comment type="similarity">
    <text evidence="1">Belongs to the UDP-glycosyltransferase family.</text>
</comment>
<dbReference type="PANTHER" id="PTHR48043:SF159">
    <property type="entry name" value="EG:EG0003.4 PROTEIN-RELATED"/>
    <property type="match status" value="1"/>
</dbReference>
<evidence type="ECO:0000313" key="6">
    <source>
        <dbReference type="Proteomes" id="UP000837857"/>
    </source>
</evidence>
<name>A0ABN8IFV9_9NEOP</name>
<dbReference type="PANTHER" id="PTHR48043">
    <property type="entry name" value="EG:EG0003.4 PROTEIN-RELATED"/>
    <property type="match status" value="1"/>
</dbReference>
<keyword evidence="2" id="KW-0328">Glycosyltransferase</keyword>
<reference evidence="5" key="1">
    <citation type="submission" date="2022-03" db="EMBL/GenBank/DDBJ databases">
        <authorList>
            <person name="Martin H S."/>
        </authorList>
    </citation>
    <scope>NUCLEOTIDE SEQUENCE</scope>
</reference>
<keyword evidence="6" id="KW-1185">Reference proteome</keyword>
<feature type="non-terminal residue" evidence="5">
    <location>
        <position position="432"/>
    </location>
</feature>
<dbReference type="Pfam" id="PF00201">
    <property type="entry name" value="UDPGT"/>
    <property type="match status" value="2"/>
</dbReference>
<dbReference type="EMBL" id="OW152833">
    <property type="protein sequence ID" value="CAH2054214.1"/>
    <property type="molecule type" value="Genomic_DNA"/>
</dbReference>
<dbReference type="Proteomes" id="UP000837857">
    <property type="component" value="Chromosome 21"/>
</dbReference>
<dbReference type="SUPFAM" id="SSF53756">
    <property type="entry name" value="UDP-Glycosyltransferase/glycogen phosphorylase"/>
    <property type="match status" value="1"/>
</dbReference>
<evidence type="ECO:0000256" key="1">
    <source>
        <dbReference type="ARBA" id="ARBA00009995"/>
    </source>
</evidence>
<protein>
    <submittedName>
        <fullName evidence="5">Uncharacterized protein</fullName>
    </submittedName>
</protein>
<keyword evidence="4" id="KW-0732">Signal</keyword>
<dbReference type="InterPro" id="IPR002213">
    <property type="entry name" value="UDP_glucos_trans"/>
</dbReference>
<evidence type="ECO:0000256" key="3">
    <source>
        <dbReference type="ARBA" id="ARBA00022679"/>
    </source>
</evidence>
<feature type="signal peptide" evidence="4">
    <location>
        <begin position="1"/>
        <end position="20"/>
    </location>
</feature>
<sequence length="432" mass="49761">MYKILSSLTITWCLLHFCEPYKLLIVFPIPGKSHSILGNAFVNHLLNSGHQVSYITPIPMTPRPGLRQINVESNFNYFVSDEELNIQKLMTKEIDMKDMTTLFTLMFKISNATVLHENVQMLLHDNSEKFDAVIAEWMYSELYSGFSAVFNCPLIWFLSVSPHSMALSLIDDISNPAFTADHVRSNSIPPFTFLERVNELATLIRWKFNRWWVKSRDCKSYNQAFESAILKRNLVYLPLDEAKYNGSLMFVNSHVSTSDAITIPRNVIEIGGYHINNTVEPLPEDLRMIMDQSKHGVILFSMGSMLKSTKLPDKIKKEIIKFINVNRAVAKGFAKRVDLNDNTPVNLKIAIDEIISSPKYRERIGELSFIYHDRALSPEAEIVRWIHHVVRTGGATHLRSPAILMHCKRPQMRRPCGTRDILDPIYEFRSRW</sequence>
<evidence type="ECO:0000256" key="4">
    <source>
        <dbReference type="SAM" id="SignalP"/>
    </source>
</evidence>
<evidence type="ECO:0000313" key="5">
    <source>
        <dbReference type="EMBL" id="CAH2054214.1"/>
    </source>
</evidence>
<accession>A0ABN8IFV9</accession>